<sequence length="113" mass="12435">MPGSRSATHRSSAEAPVKSDLVKMDAHAITSEEYDEIPELTDAMLERADFYSGDRFVRRGPPDMAPGMADGPDTIRLLPDVAAHFRAQGPGWQARVNAVLMEAVERERGETPR</sequence>
<dbReference type="InterPro" id="IPR025528">
    <property type="entry name" value="BrnA_antitoxin"/>
</dbReference>
<proteinExistence type="predicted"/>
<organism evidence="2 3">
    <name type="scientific">Methylobacterium oryzae</name>
    <dbReference type="NCBI Taxonomy" id="334852"/>
    <lineage>
        <taxon>Bacteria</taxon>
        <taxon>Pseudomonadati</taxon>
        <taxon>Pseudomonadota</taxon>
        <taxon>Alphaproteobacteria</taxon>
        <taxon>Hyphomicrobiales</taxon>
        <taxon>Methylobacteriaceae</taxon>
        <taxon>Methylobacterium</taxon>
    </lineage>
</organism>
<feature type="compositionally biased region" description="Polar residues" evidence="1">
    <location>
        <begin position="1"/>
        <end position="10"/>
    </location>
</feature>
<protein>
    <recommendedName>
        <fullName evidence="4">BrnA antitoxin family protein</fullName>
    </recommendedName>
</protein>
<evidence type="ECO:0000313" key="3">
    <source>
        <dbReference type="Proteomes" id="UP001355206"/>
    </source>
</evidence>
<gene>
    <name evidence="2" type="ORF">MOTC310_21415</name>
</gene>
<dbReference type="EMBL" id="MLCA01000010">
    <property type="protein sequence ID" value="MEE7492894.1"/>
    <property type="molecule type" value="Genomic_DNA"/>
</dbReference>
<evidence type="ECO:0000313" key="2">
    <source>
        <dbReference type="EMBL" id="MEE7492894.1"/>
    </source>
</evidence>
<accession>A0ABU7TSN9</accession>
<keyword evidence="3" id="KW-1185">Reference proteome</keyword>
<comment type="caution">
    <text evidence="2">The sequence shown here is derived from an EMBL/GenBank/DDBJ whole genome shotgun (WGS) entry which is preliminary data.</text>
</comment>
<evidence type="ECO:0008006" key="4">
    <source>
        <dbReference type="Google" id="ProtNLM"/>
    </source>
</evidence>
<dbReference type="Pfam" id="PF14384">
    <property type="entry name" value="BrnA_antitoxin"/>
    <property type="match status" value="1"/>
</dbReference>
<feature type="region of interest" description="Disordered" evidence="1">
    <location>
        <begin position="1"/>
        <end position="20"/>
    </location>
</feature>
<evidence type="ECO:0000256" key="1">
    <source>
        <dbReference type="SAM" id="MobiDB-lite"/>
    </source>
</evidence>
<dbReference type="Proteomes" id="UP001355206">
    <property type="component" value="Unassembled WGS sequence"/>
</dbReference>
<reference evidence="2 3" key="1">
    <citation type="journal article" date="2012" name="Genet. Mol. Biol.">
        <title>Analysis of 16S rRNA and mxaF genes revealing insights into Methylobacterium niche-specific plant association.</title>
        <authorList>
            <person name="Dourado M.N."/>
            <person name="Andreote F.D."/>
            <person name="Dini-Andreote F."/>
            <person name="Conti R."/>
            <person name="Araujo J.M."/>
            <person name="Araujo W.L."/>
        </authorList>
    </citation>
    <scope>NUCLEOTIDE SEQUENCE [LARGE SCALE GENOMIC DNA]</scope>
    <source>
        <strain evidence="2 3">TC3-10</strain>
    </source>
</reference>
<name>A0ABU7TSN9_9HYPH</name>